<dbReference type="Pfam" id="PF08585">
    <property type="entry name" value="RMI1_N_C"/>
    <property type="match status" value="1"/>
</dbReference>
<dbReference type="AlphaFoldDB" id="A0A1R2AN87"/>
<proteinExistence type="predicted"/>
<accession>A0A1R2AN87</accession>
<name>A0A1R2AN87_9CILI</name>
<evidence type="ECO:0000259" key="1">
    <source>
        <dbReference type="Pfam" id="PF08585"/>
    </source>
</evidence>
<protein>
    <recommendedName>
        <fullName evidence="1">RecQ mediated genome instability protein 1 OB-fold domain-containing protein</fullName>
    </recommendedName>
</protein>
<dbReference type="EMBL" id="MPUH01001908">
    <property type="protein sequence ID" value="OMJ65870.1"/>
    <property type="molecule type" value="Genomic_DNA"/>
</dbReference>
<feature type="domain" description="RecQ mediated genome instability protein 1 OB-fold" evidence="1">
    <location>
        <begin position="58"/>
        <end position="130"/>
    </location>
</feature>
<dbReference type="InterPro" id="IPR013894">
    <property type="entry name" value="RMI1_OB"/>
</dbReference>
<reference evidence="2 3" key="1">
    <citation type="submission" date="2016-11" db="EMBL/GenBank/DDBJ databases">
        <title>The macronuclear genome of Stentor coeruleus: a giant cell with tiny introns.</title>
        <authorList>
            <person name="Slabodnick M."/>
            <person name="Ruby J.G."/>
            <person name="Reiff S.B."/>
            <person name="Swart E.C."/>
            <person name="Gosai S."/>
            <person name="Prabakaran S."/>
            <person name="Witkowska E."/>
            <person name="Larue G.E."/>
            <person name="Fisher S."/>
            <person name="Freeman R.M."/>
            <person name="Gunawardena J."/>
            <person name="Chu W."/>
            <person name="Stover N.A."/>
            <person name="Gregory B.D."/>
            <person name="Nowacki M."/>
            <person name="Derisi J."/>
            <person name="Roy S.W."/>
            <person name="Marshall W.F."/>
            <person name="Sood P."/>
        </authorList>
    </citation>
    <scope>NUCLEOTIDE SEQUENCE [LARGE SCALE GENOMIC DNA]</scope>
    <source>
        <strain evidence="2">WM001</strain>
    </source>
</reference>
<dbReference type="InterPro" id="IPR042470">
    <property type="entry name" value="RMI1_N_C_sf"/>
</dbReference>
<gene>
    <name evidence="2" type="ORF">SteCoe_37496</name>
</gene>
<evidence type="ECO:0000313" key="2">
    <source>
        <dbReference type="EMBL" id="OMJ65870.1"/>
    </source>
</evidence>
<organism evidence="2 3">
    <name type="scientific">Stentor coeruleus</name>
    <dbReference type="NCBI Taxonomy" id="5963"/>
    <lineage>
        <taxon>Eukaryota</taxon>
        <taxon>Sar</taxon>
        <taxon>Alveolata</taxon>
        <taxon>Ciliophora</taxon>
        <taxon>Postciliodesmatophora</taxon>
        <taxon>Heterotrichea</taxon>
        <taxon>Heterotrichida</taxon>
        <taxon>Stentoridae</taxon>
        <taxon>Stentor</taxon>
    </lineage>
</organism>
<keyword evidence="3" id="KW-1185">Reference proteome</keyword>
<sequence>MNYIELQGYKIELKKIFSSEKEAYTALLTENIEEVYSGCSEIRGKNDGILNSVALFEVVSVRDIGKRIGDESSNNHTYLLVLTDGVNEIQGFEYTSWDFEVEAGNRVLLLPPIKLKRGLLLLGSENIISLTKSV</sequence>
<comment type="caution">
    <text evidence="2">The sequence shown here is derived from an EMBL/GenBank/DDBJ whole genome shotgun (WGS) entry which is preliminary data.</text>
</comment>
<evidence type="ECO:0000313" key="3">
    <source>
        <dbReference type="Proteomes" id="UP000187209"/>
    </source>
</evidence>
<dbReference type="Gene3D" id="2.40.50.770">
    <property type="entry name" value="RecQ-mediated genome instability protein Rmi1, C-terminal domain"/>
    <property type="match status" value="1"/>
</dbReference>
<dbReference type="Proteomes" id="UP000187209">
    <property type="component" value="Unassembled WGS sequence"/>
</dbReference>